<proteinExistence type="predicted"/>
<evidence type="ECO:0000313" key="3">
    <source>
        <dbReference type="Proteomes" id="UP000223033"/>
    </source>
</evidence>
<gene>
    <name evidence="1" type="ORF">SEA_SAMISTI12_16</name>
    <name evidence="2" type="ORF">SEA_SAMISTI12_267</name>
</gene>
<name>A0A223FZS3_9CAUD</name>
<dbReference type="EMBL" id="MF347639">
    <property type="protein sequence ID" value="AST15452.1"/>
    <property type="molecule type" value="Genomic_DNA"/>
</dbReference>
<evidence type="ECO:0000313" key="2">
    <source>
        <dbReference type="EMBL" id="AST15452.1"/>
    </source>
</evidence>
<evidence type="ECO:0000313" key="1">
    <source>
        <dbReference type="EMBL" id="AST15248.1"/>
    </source>
</evidence>
<sequence length="108" mass="12076">MDRISKTQLVGMVNRYIRAWENQGVSLTVKLQEGSRNMGVAYTLRMPDGSNAPGTTDGFLGWTRREAWDTLGSISRTLEDLSHMRTLQAESEAVYFKNDDGSVVGFEV</sequence>
<accession>A0A223FZS3</accession>
<dbReference type="EMBL" id="MF347639">
    <property type="protein sequence ID" value="AST15248.1"/>
    <property type="molecule type" value="Genomic_DNA"/>
</dbReference>
<organism evidence="1 3">
    <name type="scientific">Streptomyces phage Samisti12</name>
    <dbReference type="NCBI Taxonomy" id="2023995"/>
    <lineage>
        <taxon>Viruses</taxon>
        <taxon>Duplodnaviria</taxon>
        <taxon>Heunggongvirae</taxon>
        <taxon>Uroviricota</taxon>
        <taxon>Caudoviricetes</taxon>
        <taxon>Stanwilliamsviridae</taxon>
        <taxon>Boydwoodruffvirinae</taxon>
        <taxon>Samistivirus</taxon>
        <taxon>Samistivirus samisti12</taxon>
    </lineage>
</organism>
<dbReference type="Proteomes" id="UP000223033">
    <property type="component" value="Segment"/>
</dbReference>
<reference evidence="1 3" key="1">
    <citation type="submission" date="2017-06" db="EMBL/GenBank/DDBJ databases">
        <authorList>
            <person name="Aguayo I.A."/>
            <person name="Aziz R.M."/>
            <person name="Espinoza L.A."/>
            <person name="Farooq A."/>
            <person name="Garcia C."/>
            <person name="Ibrahim S.M."/>
            <person name="Malik M.A."/>
            <person name="Martinez A."/>
            <person name="Xavier K.T."/>
            <person name="Yao A.B."/>
            <person name="Bhuiyan S."/>
            <person name="Donegan-Quick R.H."/>
            <person name="Allen M.S."/>
            <person name="Hughes L.E."/>
            <person name="Garlena R.A."/>
            <person name="Russell D.A."/>
            <person name="Pope W.H."/>
            <person name="Jacobs-Sera D."/>
            <person name="Hendrix R.W."/>
            <person name="Hatfull G.F."/>
        </authorList>
    </citation>
    <scope>NUCLEOTIDE SEQUENCE [LARGE SCALE GENOMIC DNA]</scope>
</reference>
<keyword evidence="3" id="KW-1185">Reference proteome</keyword>
<protein>
    <submittedName>
        <fullName evidence="1">Uncharacterized protein</fullName>
    </submittedName>
</protein>